<dbReference type="GO" id="GO:0020037">
    <property type="term" value="F:heme binding"/>
    <property type="evidence" value="ECO:0007669"/>
    <property type="project" value="InterPro"/>
</dbReference>
<dbReference type="PROSITE" id="PS00086">
    <property type="entry name" value="CYTOCHROME_P450"/>
    <property type="match status" value="1"/>
</dbReference>
<protein>
    <submittedName>
        <fullName evidence="11">P450-2</fullName>
    </submittedName>
</protein>
<gene>
    <name evidence="11" type="primary">p450-2</name>
</gene>
<dbReference type="GO" id="GO:0005506">
    <property type="term" value="F:iron ion binding"/>
    <property type="evidence" value="ECO:0007669"/>
    <property type="project" value="InterPro"/>
</dbReference>
<keyword evidence="10" id="KW-0472">Membrane</keyword>
<evidence type="ECO:0000256" key="2">
    <source>
        <dbReference type="ARBA" id="ARBA00010617"/>
    </source>
</evidence>
<keyword evidence="3 8" id="KW-0349">Heme</keyword>
<accession>A0A6H0XBG3</accession>
<evidence type="ECO:0000256" key="5">
    <source>
        <dbReference type="ARBA" id="ARBA00023002"/>
    </source>
</evidence>
<dbReference type="CDD" id="cd11041">
    <property type="entry name" value="CYP503A1-like"/>
    <property type="match status" value="1"/>
</dbReference>
<comment type="similarity">
    <text evidence="2 9">Belongs to the cytochrome P450 family.</text>
</comment>
<evidence type="ECO:0000313" key="11">
    <source>
        <dbReference type="EMBL" id="QIW91879.1"/>
    </source>
</evidence>
<feature type="binding site" description="axial binding residue" evidence="8">
    <location>
        <position position="478"/>
    </location>
    <ligand>
        <name>heme</name>
        <dbReference type="ChEBI" id="CHEBI:30413"/>
    </ligand>
    <ligandPart>
        <name>Fe</name>
        <dbReference type="ChEBI" id="CHEBI:18248"/>
    </ligandPart>
</feature>
<dbReference type="Gene3D" id="1.10.630.10">
    <property type="entry name" value="Cytochrome P450"/>
    <property type="match status" value="1"/>
</dbReference>
<keyword evidence="6 8" id="KW-0408">Iron</keyword>
<dbReference type="GO" id="GO:0004497">
    <property type="term" value="F:monooxygenase activity"/>
    <property type="evidence" value="ECO:0007669"/>
    <property type="project" value="UniProtKB-KW"/>
</dbReference>
<dbReference type="SUPFAM" id="SSF48264">
    <property type="entry name" value="Cytochrome P450"/>
    <property type="match status" value="1"/>
</dbReference>
<dbReference type="InterPro" id="IPR017972">
    <property type="entry name" value="Cyt_P450_CS"/>
</dbReference>
<dbReference type="InterPro" id="IPR001128">
    <property type="entry name" value="Cyt_P450"/>
</dbReference>
<comment type="cofactor">
    <cofactor evidence="1 8">
        <name>heme</name>
        <dbReference type="ChEBI" id="CHEBI:30413"/>
    </cofactor>
</comment>
<evidence type="ECO:0000256" key="10">
    <source>
        <dbReference type="SAM" id="Phobius"/>
    </source>
</evidence>
<keyword evidence="10" id="KW-0812">Transmembrane</keyword>
<dbReference type="PRINTS" id="PR00465">
    <property type="entry name" value="EP450IV"/>
</dbReference>
<dbReference type="Pfam" id="PF00067">
    <property type="entry name" value="p450"/>
    <property type="match status" value="1"/>
</dbReference>
<dbReference type="InterPro" id="IPR002403">
    <property type="entry name" value="Cyt_P450_E_grp-IV"/>
</dbReference>
<evidence type="ECO:0000256" key="9">
    <source>
        <dbReference type="RuleBase" id="RU000461"/>
    </source>
</evidence>
<evidence type="ECO:0000256" key="7">
    <source>
        <dbReference type="ARBA" id="ARBA00023033"/>
    </source>
</evidence>
<organism evidence="11">
    <name type="scientific">Phialomyces arenicola</name>
    <dbReference type="NCBI Taxonomy" id="168477"/>
    <lineage>
        <taxon>Eukaryota</taxon>
        <taxon>Fungi</taxon>
        <taxon>Dikarya</taxon>
        <taxon>Ascomycota</taxon>
        <taxon>Pezizomycotina</taxon>
        <taxon>Eurotiomycetes</taxon>
        <taxon>Eurotiomycetidae</taxon>
        <taxon>Eurotiales</taxon>
        <taxon>Aspergillaceae</taxon>
        <taxon>Phialomyces</taxon>
    </lineage>
</organism>
<keyword evidence="10" id="KW-1133">Transmembrane helix</keyword>
<dbReference type="GO" id="GO:0016705">
    <property type="term" value="F:oxidoreductase activity, acting on paired donors, with incorporation or reduction of molecular oxygen"/>
    <property type="evidence" value="ECO:0007669"/>
    <property type="project" value="InterPro"/>
</dbReference>
<sequence>MFTLKKSAIAMYSQLDLTSLLYGVIVSVSFVLFLFLINRLTTWEYSIPKEVPWIDRRNEPLSYLRAKARSFTGGKDNVTKAYFEFNKLGRAAACAIAFGRPQVILPPKWIRWIIDQPDSVLSIDPIHDEFHAFVRDGLVGDHSVQEVLRKELTHKLDRMTSDINDEICAALDDVWGLSTEWRTLPVKESTRTIIARISNRIFVGKALCRNKDYIRNAVGLGKVVMPETVFQDILPKLLKGPVSTLIKAINKIYLSGFNRRVGPLVRQRYIDVKNAEDGIGDKDQLPDELLTWMAQRAVRRGESTATVDQTLTSRVAMANLASIETTTAALDKSLSDLITFGEAGGYLAAVQEEALTVLTGCNYLPEKKDIQKLVHAENALKESLRLAVAFPGLIRQVTSRNGVTLEDGLHLPFGTRLSVAACGIHRDDAVWPDANTYNPARYEMGADAATSGSTQGIVSAMSRGTESFLAFGLGKRACPGRFFVTEELKLLFAHMFAKYEIKVAKSAQKADPFAWLTVGGPQEQLMVRRKPDVGL</sequence>
<evidence type="ECO:0000256" key="6">
    <source>
        <dbReference type="ARBA" id="ARBA00023004"/>
    </source>
</evidence>
<name>A0A6H0XBG3_9EURO</name>
<evidence type="ECO:0000256" key="4">
    <source>
        <dbReference type="ARBA" id="ARBA00022723"/>
    </source>
</evidence>
<proteinExistence type="inferred from homology"/>
<evidence type="ECO:0000256" key="8">
    <source>
        <dbReference type="PIRSR" id="PIRSR602403-1"/>
    </source>
</evidence>
<evidence type="ECO:0000256" key="3">
    <source>
        <dbReference type="ARBA" id="ARBA00022617"/>
    </source>
</evidence>
<feature type="transmembrane region" description="Helical" evidence="10">
    <location>
        <begin position="20"/>
        <end position="37"/>
    </location>
</feature>
<keyword evidence="4 8" id="KW-0479">Metal-binding</keyword>
<dbReference type="AlphaFoldDB" id="A0A6H0XBG3"/>
<dbReference type="PANTHER" id="PTHR46206">
    <property type="entry name" value="CYTOCHROME P450"/>
    <property type="match status" value="1"/>
</dbReference>
<dbReference type="GO" id="GO:0019748">
    <property type="term" value="P:secondary metabolic process"/>
    <property type="evidence" value="ECO:0007669"/>
    <property type="project" value="UniProtKB-ARBA"/>
</dbReference>
<keyword evidence="5 9" id="KW-0560">Oxidoreductase</keyword>
<dbReference type="PANTHER" id="PTHR46206:SF1">
    <property type="entry name" value="P450, PUTATIVE (EUROFUNG)-RELATED"/>
    <property type="match status" value="1"/>
</dbReference>
<keyword evidence="7 9" id="KW-0503">Monooxygenase</keyword>
<reference evidence="11" key="1">
    <citation type="journal article" date="2020" name="Environ. Microbiol.">
        <title>Acrophiarin (antibiotic S31794/F-1) from Penicillium arenicola shares biosynthetic features with both Aspergillus- and Leotiomycete-type echinocandins.</title>
        <authorList>
            <person name="Lan N."/>
            <person name="Perlatti B."/>
            <person name="Kvitek D.J."/>
            <person name="Wiemann P."/>
            <person name="Harvey C.J.B."/>
            <person name="Frisvad J."/>
            <person name="An Z."/>
            <person name="Bills G.F."/>
        </authorList>
    </citation>
    <scope>NUCLEOTIDE SEQUENCE</scope>
    <source>
        <strain evidence="11">NRRL 8095</strain>
    </source>
</reference>
<dbReference type="EMBL" id="MN518690">
    <property type="protein sequence ID" value="QIW91879.1"/>
    <property type="molecule type" value="Genomic_DNA"/>
</dbReference>
<evidence type="ECO:0000256" key="1">
    <source>
        <dbReference type="ARBA" id="ARBA00001971"/>
    </source>
</evidence>
<dbReference type="InterPro" id="IPR036396">
    <property type="entry name" value="Cyt_P450_sf"/>
</dbReference>